<protein>
    <recommendedName>
        <fullName evidence="11">Imidazole glycerol phosphate synthase subunit HisH</fullName>
        <ecNumber evidence="11">4.3.2.10</ecNumber>
    </recommendedName>
    <alternativeName>
        <fullName evidence="11">IGP synthase glutaminase subunit</fullName>
        <ecNumber evidence="11">3.5.1.2</ecNumber>
    </alternativeName>
    <alternativeName>
        <fullName evidence="11">IGP synthase subunit HisH</fullName>
    </alternativeName>
    <alternativeName>
        <fullName evidence="11">ImGP synthase subunit HisH</fullName>
        <shortName evidence="11">IGPS subunit HisH</shortName>
    </alternativeName>
</protein>
<keyword evidence="11" id="KW-0963">Cytoplasm</keyword>
<evidence type="ECO:0000256" key="7">
    <source>
        <dbReference type="ARBA" id="ARBA00023239"/>
    </source>
</evidence>
<dbReference type="PIRSF" id="PIRSF000495">
    <property type="entry name" value="Amidotransf_hisH"/>
    <property type="match status" value="1"/>
</dbReference>
<dbReference type="GO" id="GO:0004359">
    <property type="term" value="F:glutaminase activity"/>
    <property type="evidence" value="ECO:0007669"/>
    <property type="project" value="UniProtKB-EC"/>
</dbReference>
<dbReference type="EMBL" id="CP036402">
    <property type="protein sequence ID" value="QBI21808.1"/>
    <property type="molecule type" value="Genomic_DNA"/>
</dbReference>
<dbReference type="GO" id="GO:0000107">
    <property type="term" value="F:imidazoleglycerol-phosphate synthase activity"/>
    <property type="evidence" value="ECO:0007669"/>
    <property type="project" value="UniProtKB-UniRule"/>
</dbReference>
<dbReference type="HAMAP" id="MF_00278">
    <property type="entry name" value="HisH"/>
    <property type="match status" value="1"/>
</dbReference>
<dbReference type="KEGG" id="erz:ER308_21110"/>
<evidence type="ECO:0000256" key="9">
    <source>
        <dbReference type="ARBA" id="ARBA00047838"/>
    </source>
</evidence>
<keyword evidence="4 11" id="KW-0378">Hydrolase</keyword>
<keyword evidence="5 11" id="KW-0315">Glutamine amidotransferase</keyword>
<dbReference type="PANTHER" id="PTHR42701:SF1">
    <property type="entry name" value="IMIDAZOLE GLYCEROL PHOSPHATE SYNTHASE SUBUNIT HISH"/>
    <property type="match status" value="1"/>
</dbReference>
<dbReference type="Proteomes" id="UP000291469">
    <property type="component" value="Chromosome"/>
</dbReference>
<reference evidence="14 15" key="1">
    <citation type="submission" date="2019-01" db="EMBL/GenBank/DDBJ databases">
        <title>Egibacter rhizosphaerae EGI 80759T.</title>
        <authorList>
            <person name="Chen D.-D."/>
            <person name="Tian Y."/>
            <person name="Jiao J.-Y."/>
            <person name="Zhang X.-T."/>
            <person name="Zhang Y.-G."/>
            <person name="Zhang Y."/>
            <person name="Xiao M."/>
            <person name="Shu W.-S."/>
            <person name="Li W.-J."/>
        </authorList>
    </citation>
    <scope>NUCLEOTIDE SEQUENCE [LARGE SCALE GENOMIC DNA]</scope>
    <source>
        <strain evidence="14 15">EGI 80759</strain>
    </source>
</reference>
<keyword evidence="15" id="KW-1185">Reference proteome</keyword>
<evidence type="ECO:0000256" key="1">
    <source>
        <dbReference type="ARBA" id="ARBA00005091"/>
    </source>
</evidence>
<comment type="pathway">
    <text evidence="1 11">Amino-acid biosynthesis; L-histidine biosynthesis; L-histidine from 5-phospho-alpha-D-ribose 1-diphosphate: step 5/9.</text>
</comment>
<dbReference type="GO" id="GO:0016829">
    <property type="term" value="F:lyase activity"/>
    <property type="evidence" value="ECO:0007669"/>
    <property type="project" value="UniProtKB-KW"/>
</dbReference>
<evidence type="ECO:0000256" key="11">
    <source>
        <dbReference type="HAMAP-Rule" id="MF_00278"/>
    </source>
</evidence>
<feature type="active site" evidence="11 12">
    <location>
        <position position="190"/>
    </location>
</feature>
<feature type="domain" description="Glutamine amidotransferase" evidence="13">
    <location>
        <begin position="14"/>
        <end position="205"/>
    </location>
</feature>
<evidence type="ECO:0000313" key="14">
    <source>
        <dbReference type="EMBL" id="QBI21808.1"/>
    </source>
</evidence>
<evidence type="ECO:0000256" key="5">
    <source>
        <dbReference type="ARBA" id="ARBA00022962"/>
    </source>
</evidence>
<dbReference type="OrthoDB" id="9807137at2"/>
<gene>
    <name evidence="11 14" type="primary">hisH</name>
    <name evidence="14" type="ORF">ER308_21110</name>
</gene>
<accession>A0A411YKR4</accession>
<evidence type="ECO:0000256" key="6">
    <source>
        <dbReference type="ARBA" id="ARBA00023102"/>
    </source>
</evidence>
<dbReference type="Gene3D" id="3.40.50.880">
    <property type="match status" value="1"/>
</dbReference>
<dbReference type="InterPro" id="IPR029062">
    <property type="entry name" value="Class_I_gatase-like"/>
</dbReference>
<evidence type="ECO:0000313" key="15">
    <source>
        <dbReference type="Proteomes" id="UP000291469"/>
    </source>
</evidence>
<dbReference type="GO" id="GO:0000105">
    <property type="term" value="P:L-histidine biosynthetic process"/>
    <property type="evidence" value="ECO:0007669"/>
    <property type="project" value="UniProtKB-UniRule"/>
</dbReference>
<feature type="active site" description="Nucleophile" evidence="11 12">
    <location>
        <position position="89"/>
    </location>
</feature>
<evidence type="ECO:0000256" key="3">
    <source>
        <dbReference type="ARBA" id="ARBA00022605"/>
    </source>
</evidence>
<dbReference type="AlphaFoldDB" id="A0A411YKR4"/>
<dbReference type="InterPro" id="IPR017926">
    <property type="entry name" value="GATASE"/>
</dbReference>
<sequence length="218" mass="23225">MSTAPAPGAPRVAVLDYDAGNIRSAARALERAGAHAWITADADDADAADALLVPGVGHFGQCVEAFRARGFDELVGAWQRAGRPILGVCVGMQILYEGSEEAPEVPGLGLLPGVTRRLPEGIPVPHMGWNRLEVVRNDPVLAGLDGAHVYFVHSYYAEPADDTHTRAVSEYGVRLPAVVRVDRIVATQFHPEKSAAVGARLLANWLASEVREGHDIAV</sequence>
<dbReference type="Pfam" id="PF00117">
    <property type="entry name" value="GATase"/>
    <property type="match status" value="1"/>
</dbReference>
<dbReference type="GO" id="GO:0005737">
    <property type="term" value="C:cytoplasm"/>
    <property type="evidence" value="ECO:0007669"/>
    <property type="project" value="UniProtKB-SubCell"/>
</dbReference>
<keyword evidence="6 11" id="KW-0368">Histidine biosynthesis</keyword>
<dbReference type="RefSeq" id="WP_131156799.1">
    <property type="nucleotide sequence ID" value="NZ_CP036402.1"/>
</dbReference>
<evidence type="ECO:0000256" key="8">
    <source>
        <dbReference type="ARBA" id="ARBA00025299"/>
    </source>
</evidence>
<dbReference type="SUPFAM" id="SSF52317">
    <property type="entry name" value="Class I glutamine amidotransferase-like"/>
    <property type="match status" value="1"/>
</dbReference>
<evidence type="ECO:0000256" key="2">
    <source>
        <dbReference type="ARBA" id="ARBA00011152"/>
    </source>
</evidence>
<evidence type="ECO:0000256" key="10">
    <source>
        <dbReference type="ARBA" id="ARBA00049534"/>
    </source>
</evidence>
<dbReference type="PROSITE" id="PS51273">
    <property type="entry name" value="GATASE_TYPE_1"/>
    <property type="match status" value="1"/>
</dbReference>
<dbReference type="UniPathway" id="UPA00031">
    <property type="reaction ID" value="UER00010"/>
</dbReference>
<comment type="function">
    <text evidence="8 11">IGPS catalyzes the conversion of PRFAR and glutamine to IGP, AICAR and glutamate. The HisH subunit catalyzes the hydrolysis of glutamine to glutamate and ammonia as part of the synthesis of IGP and AICAR. The resulting ammonia molecule is channeled to the active site of HisF.</text>
</comment>
<keyword evidence="3 11" id="KW-0028">Amino-acid biosynthesis</keyword>
<evidence type="ECO:0000256" key="4">
    <source>
        <dbReference type="ARBA" id="ARBA00022801"/>
    </source>
</evidence>
<dbReference type="PANTHER" id="PTHR42701">
    <property type="entry name" value="IMIDAZOLE GLYCEROL PHOSPHATE SYNTHASE SUBUNIT HISH"/>
    <property type="match status" value="1"/>
</dbReference>
<dbReference type="EC" id="4.3.2.10" evidence="11"/>
<dbReference type="EC" id="3.5.1.2" evidence="11"/>
<comment type="catalytic activity">
    <reaction evidence="10 11">
        <text>L-glutamine + H2O = L-glutamate + NH4(+)</text>
        <dbReference type="Rhea" id="RHEA:15889"/>
        <dbReference type="ChEBI" id="CHEBI:15377"/>
        <dbReference type="ChEBI" id="CHEBI:28938"/>
        <dbReference type="ChEBI" id="CHEBI:29985"/>
        <dbReference type="ChEBI" id="CHEBI:58359"/>
        <dbReference type="EC" id="3.5.1.2"/>
    </reaction>
</comment>
<dbReference type="CDD" id="cd01748">
    <property type="entry name" value="GATase1_IGP_Synthase"/>
    <property type="match status" value="1"/>
</dbReference>
<evidence type="ECO:0000256" key="12">
    <source>
        <dbReference type="PIRSR" id="PIRSR000495-1"/>
    </source>
</evidence>
<proteinExistence type="inferred from homology"/>
<organism evidence="14 15">
    <name type="scientific">Egibacter rhizosphaerae</name>
    <dbReference type="NCBI Taxonomy" id="1670831"/>
    <lineage>
        <taxon>Bacteria</taxon>
        <taxon>Bacillati</taxon>
        <taxon>Actinomycetota</taxon>
        <taxon>Nitriliruptoria</taxon>
        <taxon>Egibacterales</taxon>
        <taxon>Egibacteraceae</taxon>
        <taxon>Egibacter</taxon>
    </lineage>
</organism>
<dbReference type="NCBIfam" id="TIGR01855">
    <property type="entry name" value="IMP_synth_hisH"/>
    <property type="match status" value="1"/>
</dbReference>
<feature type="active site" evidence="11 12">
    <location>
        <position position="192"/>
    </location>
</feature>
<evidence type="ECO:0000259" key="13">
    <source>
        <dbReference type="Pfam" id="PF00117"/>
    </source>
</evidence>
<dbReference type="PROSITE" id="PS51274">
    <property type="entry name" value="GATASE_COBBQ"/>
    <property type="match status" value="1"/>
</dbReference>
<comment type="subcellular location">
    <subcellularLocation>
        <location evidence="11">Cytoplasm</location>
    </subcellularLocation>
</comment>
<keyword evidence="7 11" id="KW-0456">Lyase</keyword>
<comment type="catalytic activity">
    <reaction evidence="9 11">
        <text>5-[(5-phospho-1-deoxy-D-ribulos-1-ylimino)methylamino]-1-(5-phospho-beta-D-ribosyl)imidazole-4-carboxamide + L-glutamine = D-erythro-1-(imidazol-4-yl)glycerol 3-phosphate + 5-amino-1-(5-phospho-beta-D-ribosyl)imidazole-4-carboxamide + L-glutamate + H(+)</text>
        <dbReference type="Rhea" id="RHEA:24793"/>
        <dbReference type="ChEBI" id="CHEBI:15378"/>
        <dbReference type="ChEBI" id="CHEBI:29985"/>
        <dbReference type="ChEBI" id="CHEBI:58278"/>
        <dbReference type="ChEBI" id="CHEBI:58359"/>
        <dbReference type="ChEBI" id="CHEBI:58475"/>
        <dbReference type="ChEBI" id="CHEBI:58525"/>
        <dbReference type="EC" id="4.3.2.10"/>
    </reaction>
</comment>
<dbReference type="InterPro" id="IPR010139">
    <property type="entry name" value="Imidazole-glycPsynth_HisH"/>
</dbReference>
<comment type="subunit">
    <text evidence="2 11">Heterodimer of HisH and HisF.</text>
</comment>
<name>A0A411YKR4_9ACTN</name>